<evidence type="ECO:0000313" key="1">
    <source>
        <dbReference type="EMBL" id="VYS84909.1"/>
    </source>
</evidence>
<proteinExistence type="predicted"/>
<evidence type="ECO:0008006" key="2">
    <source>
        <dbReference type="Google" id="ProtNLM"/>
    </source>
</evidence>
<dbReference type="EMBL" id="CACRSW010000006">
    <property type="protein sequence ID" value="VYS84909.1"/>
    <property type="molecule type" value="Genomic_DNA"/>
</dbReference>
<dbReference type="AlphaFoldDB" id="A0A6N2RWS4"/>
<protein>
    <recommendedName>
        <fullName evidence="2">DUF4365 domain-containing protein</fullName>
    </recommendedName>
</protein>
<reference evidence="1" key="1">
    <citation type="submission" date="2019-11" db="EMBL/GenBank/DDBJ databases">
        <authorList>
            <person name="Feng L."/>
        </authorList>
    </citation>
    <scope>NUCLEOTIDE SEQUENCE</scope>
    <source>
        <strain evidence="1">AvaginalisLFYP127</strain>
    </source>
</reference>
<dbReference type="RefSeq" id="WP_156328652.1">
    <property type="nucleotide sequence ID" value="NZ_CACRSW010000006.1"/>
</dbReference>
<name>A0A6N2RWS4_9FIRM</name>
<sequence length="174" mass="19627">MNAKDGRLPKQLGDFGESLVAFLLGNIKGHRVAIVDHEGADIIATDRLDSKLRYAISVKSRRFKKDDASIVFDLYNQNKLRTFAREFDMIPVVAFVLIDGECQCCDIYILKLDDFKQLADDSDFCGIGNRSEGLTILNTTTKNKNNIQNSEKIDYTKLEFSNLTTDFFGKKGTL</sequence>
<organism evidence="1">
    <name type="scientific">Anaerococcus vaginalis</name>
    <dbReference type="NCBI Taxonomy" id="33037"/>
    <lineage>
        <taxon>Bacteria</taxon>
        <taxon>Bacillati</taxon>
        <taxon>Bacillota</taxon>
        <taxon>Tissierellia</taxon>
        <taxon>Tissierellales</taxon>
        <taxon>Peptoniphilaceae</taxon>
        <taxon>Anaerococcus</taxon>
    </lineage>
</organism>
<gene>
    <name evidence="1" type="ORF">AVLFYP127_01573</name>
</gene>
<accession>A0A6N2RWS4</accession>